<dbReference type="Proteomes" id="UP000620124">
    <property type="component" value="Unassembled WGS sequence"/>
</dbReference>
<proteinExistence type="predicted"/>
<feature type="region of interest" description="Disordered" evidence="1">
    <location>
        <begin position="180"/>
        <end position="215"/>
    </location>
</feature>
<reference evidence="3" key="1">
    <citation type="submission" date="2020-05" db="EMBL/GenBank/DDBJ databases">
        <title>Mycena genomes resolve the evolution of fungal bioluminescence.</title>
        <authorList>
            <person name="Tsai I.J."/>
        </authorList>
    </citation>
    <scope>NUCLEOTIDE SEQUENCE</scope>
    <source>
        <strain evidence="3">CCC161011</strain>
    </source>
</reference>
<evidence type="ECO:0000313" key="4">
    <source>
        <dbReference type="Proteomes" id="UP000620124"/>
    </source>
</evidence>
<name>A0A8H6WTT4_9AGAR</name>
<feature type="region of interest" description="Disordered" evidence="1">
    <location>
        <begin position="60"/>
        <end position="88"/>
    </location>
</feature>
<feature type="transmembrane region" description="Helical" evidence="2">
    <location>
        <begin position="448"/>
        <end position="471"/>
    </location>
</feature>
<dbReference type="OrthoDB" id="3245306at2759"/>
<sequence length="567" mass="61729">MRAGIRGCSYPSRSSTYRADTMRVGSPLFRCLCRMAIGWRRLWGPSERCPPQRICPGAVRDISSIPTNADRSSHGPPRRPPELDSAYHQPSHENYRATTDASTEDPGFHDLGWIAYVLPDVSATYYVHPTLRTTTDADLRDPRMLGCVSRALGYGADGGSTRNAAGSGMELWLRRAESKNGKKVHWGNGSVGGNRKGKGSGSGDGSAKGKGKGKWRGTLEEVGLARWWVDHTKREVSAAEDVVGLEDHLDMEYRYWAFMESHPAHAALPFAARREAMDVLTWAWTDRVLPPQQLPLPPPFTQNECQELLGLLRSFGDMPQTEAGIQSIVLTRIVSRILLRVAHWRQHHFRPHKALPVEPTGHHLRYTRSPGFMRRAADVLLSCLLLGVPYLFYTRSGYHRADAEGGSGARSLLPILIVGACTCLLAAVLLSASVTFLSLPGLHNIARVVALVVVLLAAGAMASGLVALFRYKAELVEAARPGAAAQLNSAVVGGEGLMFISTRSVIMSLPLVLLIYAVLGFVAAVVLYSFFGVDASAVRFDDYTRWAVLGVLGGLAGILTMSAVLLR</sequence>
<gene>
    <name evidence="3" type="ORF">MVEN_02553900</name>
</gene>
<feature type="compositionally biased region" description="Gly residues" evidence="1">
    <location>
        <begin position="189"/>
        <end position="208"/>
    </location>
</feature>
<keyword evidence="2" id="KW-0812">Transmembrane</keyword>
<evidence type="ECO:0000313" key="3">
    <source>
        <dbReference type="EMBL" id="KAF7328383.1"/>
    </source>
</evidence>
<dbReference type="AlphaFoldDB" id="A0A8H6WTT4"/>
<evidence type="ECO:0000256" key="2">
    <source>
        <dbReference type="SAM" id="Phobius"/>
    </source>
</evidence>
<feature type="transmembrane region" description="Helical" evidence="2">
    <location>
        <begin position="412"/>
        <end position="436"/>
    </location>
</feature>
<feature type="transmembrane region" description="Helical" evidence="2">
    <location>
        <begin position="543"/>
        <end position="566"/>
    </location>
</feature>
<keyword evidence="4" id="KW-1185">Reference proteome</keyword>
<comment type="caution">
    <text evidence="3">The sequence shown here is derived from an EMBL/GenBank/DDBJ whole genome shotgun (WGS) entry which is preliminary data.</text>
</comment>
<feature type="transmembrane region" description="Helical" evidence="2">
    <location>
        <begin position="512"/>
        <end position="531"/>
    </location>
</feature>
<feature type="transmembrane region" description="Helical" evidence="2">
    <location>
        <begin position="372"/>
        <end position="392"/>
    </location>
</feature>
<keyword evidence="2" id="KW-0472">Membrane</keyword>
<dbReference type="EMBL" id="JACAZI010000036">
    <property type="protein sequence ID" value="KAF7328383.1"/>
    <property type="molecule type" value="Genomic_DNA"/>
</dbReference>
<keyword evidence="2" id="KW-1133">Transmembrane helix</keyword>
<evidence type="ECO:0000256" key="1">
    <source>
        <dbReference type="SAM" id="MobiDB-lite"/>
    </source>
</evidence>
<protein>
    <submittedName>
        <fullName evidence="3">Uncharacterized protein</fullName>
    </submittedName>
</protein>
<organism evidence="3 4">
    <name type="scientific">Mycena venus</name>
    <dbReference type="NCBI Taxonomy" id="2733690"/>
    <lineage>
        <taxon>Eukaryota</taxon>
        <taxon>Fungi</taxon>
        <taxon>Dikarya</taxon>
        <taxon>Basidiomycota</taxon>
        <taxon>Agaricomycotina</taxon>
        <taxon>Agaricomycetes</taxon>
        <taxon>Agaricomycetidae</taxon>
        <taxon>Agaricales</taxon>
        <taxon>Marasmiineae</taxon>
        <taxon>Mycenaceae</taxon>
        <taxon>Mycena</taxon>
    </lineage>
</organism>
<accession>A0A8H6WTT4</accession>